<dbReference type="GO" id="GO:0000725">
    <property type="term" value="P:recombinational repair"/>
    <property type="evidence" value="ECO:0007669"/>
    <property type="project" value="TreeGrafter"/>
</dbReference>
<dbReference type="EMBL" id="LCKM01000052">
    <property type="protein sequence ID" value="KKT96681.1"/>
    <property type="molecule type" value="Genomic_DNA"/>
</dbReference>
<evidence type="ECO:0000256" key="2">
    <source>
        <dbReference type="ARBA" id="ARBA00022741"/>
    </source>
</evidence>
<dbReference type="GO" id="GO:0003677">
    <property type="term" value="F:DNA binding"/>
    <property type="evidence" value="ECO:0007669"/>
    <property type="project" value="UniProtKB-KW"/>
</dbReference>
<dbReference type="Gene3D" id="1.10.486.10">
    <property type="entry name" value="PCRA, domain 4"/>
    <property type="match status" value="2"/>
</dbReference>
<dbReference type="PANTHER" id="PTHR11070">
    <property type="entry name" value="UVRD / RECB / PCRA DNA HELICASE FAMILY MEMBER"/>
    <property type="match status" value="1"/>
</dbReference>
<dbReference type="EC" id="5.6.2.4" evidence="9"/>
<evidence type="ECO:0000256" key="3">
    <source>
        <dbReference type="ARBA" id="ARBA00022801"/>
    </source>
</evidence>
<evidence type="ECO:0000259" key="12">
    <source>
        <dbReference type="PROSITE" id="PS51198"/>
    </source>
</evidence>
<dbReference type="CDD" id="cd17932">
    <property type="entry name" value="DEXQc_UvrD"/>
    <property type="match status" value="1"/>
</dbReference>
<dbReference type="AlphaFoldDB" id="A0A0G1LLA1"/>
<reference evidence="14 15" key="1">
    <citation type="journal article" date="2015" name="Nature">
        <title>rRNA introns, odd ribosomes, and small enigmatic genomes across a large radiation of phyla.</title>
        <authorList>
            <person name="Brown C.T."/>
            <person name="Hug L.A."/>
            <person name="Thomas B.C."/>
            <person name="Sharon I."/>
            <person name="Castelle C.J."/>
            <person name="Singh A."/>
            <person name="Wilkins M.J."/>
            <person name="Williams K.H."/>
            <person name="Banfield J.F."/>
        </authorList>
    </citation>
    <scope>NUCLEOTIDE SEQUENCE [LARGE SCALE GENOMIC DNA]</scope>
</reference>
<dbReference type="Proteomes" id="UP000034214">
    <property type="component" value="Unassembled WGS sequence"/>
</dbReference>
<dbReference type="GO" id="GO:0043138">
    <property type="term" value="F:3'-5' DNA helicase activity"/>
    <property type="evidence" value="ECO:0007669"/>
    <property type="project" value="UniProtKB-EC"/>
</dbReference>
<dbReference type="Gene3D" id="1.10.10.160">
    <property type="match status" value="1"/>
</dbReference>
<evidence type="ECO:0000259" key="13">
    <source>
        <dbReference type="PROSITE" id="PS51217"/>
    </source>
</evidence>
<dbReference type="GO" id="GO:0005829">
    <property type="term" value="C:cytosol"/>
    <property type="evidence" value="ECO:0007669"/>
    <property type="project" value="TreeGrafter"/>
</dbReference>
<evidence type="ECO:0000256" key="9">
    <source>
        <dbReference type="ARBA" id="ARBA00034808"/>
    </source>
</evidence>
<comment type="caution">
    <text evidence="14">The sequence shown here is derived from an EMBL/GenBank/DDBJ whole genome shotgun (WGS) entry which is preliminary data.</text>
</comment>
<evidence type="ECO:0000256" key="8">
    <source>
        <dbReference type="ARBA" id="ARBA00034617"/>
    </source>
</evidence>
<keyword evidence="5 11" id="KW-0067">ATP-binding</keyword>
<comment type="catalytic activity">
    <reaction evidence="8">
        <text>Couples ATP hydrolysis with the unwinding of duplex DNA by translocating in the 3'-5' direction.</text>
        <dbReference type="EC" id="5.6.2.4"/>
    </reaction>
</comment>
<evidence type="ECO:0000256" key="4">
    <source>
        <dbReference type="ARBA" id="ARBA00022806"/>
    </source>
</evidence>
<evidence type="ECO:0000256" key="1">
    <source>
        <dbReference type="ARBA" id="ARBA00009922"/>
    </source>
</evidence>
<evidence type="ECO:0000256" key="5">
    <source>
        <dbReference type="ARBA" id="ARBA00022840"/>
    </source>
</evidence>
<dbReference type="GO" id="GO:0005524">
    <property type="term" value="F:ATP binding"/>
    <property type="evidence" value="ECO:0007669"/>
    <property type="project" value="UniProtKB-UniRule"/>
</dbReference>
<feature type="domain" description="UvrD-like helicase C-terminal" evidence="13">
    <location>
        <begin position="283"/>
        <end position="507"/>
    </location>
</feature>
<evidence type="ECO:0000256" key="11">
    <source>
        <dbReference type="PROSITE-ProRule" id="PRU00560"/>
    </source>
</evidence>
<feature type="domain" description="UvrD-like helicase ATP-binding" evidence="12">
    <location>
        <begin position="4"/>
        <end position="282"/>
    </location>
</feature>
<keyword evidence="7" id="KW-0413">Isomerase</keyword>
<dbReference type="PROSITE" id="PS51217">
    <property type="entry name" value="UVRD_HELICASE_CTER"/>
    <property type="match status" value="1"/>
</dbReference>
<dbReference type="Gene3D" id="3.40.50.300">
    <property type="entry name" value="P-loop containing nucleotide triphosphate hydrolases"/>
    <property type="match status" value="3"/>
</dbReference>
<proteinExistence type="inferred from homology"/>
<keyword evidence="6" id="KW-0238">DNA-binding</keyword>
<dbReference type="InterPro" id="IPR014016">
    <property type="entry name" value="UvrD-like_ATP-bd"/>
</dbReference>
<evidence type="ECO:0000256" key="7">
    <source>
        <dbReference type="ARBA" id="ARBA00023235"/>
    </source>
</evidence>
<feature type="binding site" evidence="11">
    <location>
        <begin position="25"/>
        <end position="32"/>
    </location>
    <ligand>
        <name>ATP</name>
        <dbReference type="ChEBI" id="CHEBI:30616"/>
    </ligand>
</feature>
<protein>
    <recommendedName>
        <fullName evidence="9">DNA 3'-5' helicase</fullName>
        <ecNumber evidence="9">5.6.2.4</ecNumber>
    </recommendedName>
</protein>
<dbReference type="InterPro" id="IPR000212">
    <property type="entry name" value="DNA_helicase_UvrD/REP"/>
</dbReference>
<dbReference type="GO" id="GO:0016887">
    <property type="term" value="F:ATP hydrolysis activity"/>
    <property type="evidence" value="ECO:0007669"/>
    <property type="project" value="RHEA"/>
</dbReference>
<dbReference type="InterPro" id="IPR014017">
    <property type="entry name" value="DNA_helicase_UvrD-like_C"/>
</dbReference>
<evidence type="ECO:0000256" key="10">
    <source>
        <dbReference type="ARBA" id="ARBA00048988"/>
    </source>
</evidence>
<comment type="similarity">
    <text evidence="1">Belongs to the helicase family. UvrD subfamily.</text>
</comment>
<dbReference type="Pfam" id="PF13361">
    <property type="entry name" value="UvrD_C"/>
    <property type="match status" value="2"/>
</dbReference>
<organism evidence="14 15">
    <name type="scientific">Candidatus Collierbacteria bacterium GW2011_GWC2_45_15</name>
    <dbReference type="NCBI Taxonomy" id="1618394"/>
    <lineage>
        <taxon>Bacteria</taxon>
        <taxon>Candidatus Collieribacteriota</taxon>
    </lineage>
</organism>
<dbReference type="PROSITE" id="PS51198">
    <property type="entry name" value="UVRD_HELICASE_ATP_BIND"/>
    <property type="match status" value="1"/>
</dbReference>
<evidence type="ECO:0000313" key="15">
    <source>
        <dbReference type="Proteomes" id="UP000034214"/>
    </source>
</evidence>
<dbReference type="InterPro" id="IPR027417">
    <property type="entry name" value="P-loop_NTPase"/>
</dbReference>
<keyword evidence="3 11" id="KW-0378">Hydrolase</keyword>
<evidence type="ECO:0000313" key="14">
    <source>
        <dbReference type="EMBL" id="KKT96681.1"/>
    </source>
</evidence>
<keyword evidence="2 11" id="KW-0547">Nucleotide-binding</keyword>
<dbReference type="PANTHER" id="PTHR11070:SF2">
    <property type="entry name" value="ATP-DEPENDENT DNA HELICASE SRS2"/>
    <property type="match status" value="1"/>
</dbReference>
<dbReference type="SUPFAM" id="SSF52540">
    <property type="entry name" value="P-loop containing nucleoside triphosphate hydrolases"/>
    <property type="match status" value="1"/>
</dbReference>
<evidence type="ECO:0000256" key="6">
    <source>
        <dbReference type="ARBA" id="ARBA00023125"/>
    </source>
</evidence>
<sequence length="644" mass="73900">MDLLDLNDEQKRAVTHEEGPLLVMAGAGSGKTRVLIYRAAWLIKEKKIDPSEIALLTFTNKAAAEMKSRAEKISEGGYRLGFAGTFHTFCARLMRTWGPNVGVSRDFVIYDSDDSESLMKQIIKDKNLDPKENRPKMYLALISRMKNDLITVIEQGESARDPFYKQLNVIWREYQNRLVQNQALDFDDLLVKTVELLKIDRVREVLHGQFKWILVDEYQDVNKAQFVITRLLAGHAGNLTAVGDAAQAIYSFRGADFRNLLLLEGEYPGLKTVSLPRNYRSTQNILDAAYGVISHNTTHPVIKLDSTSIQGDLVDLYEAGDEKDEARYVVGNCQKIASAGNEVVVLYRTNAQSRAFEDELIRRSLPYKLIGGLRFYNRAEIKDLLAYLRLLVNEKDEVSVMRVLKIGKRRYDMFVAWKGKLSEERIKLNPGSLLEEIINETAYLNKYDERDEDDRARIENINELLAVSSEFEDVKSFLENAALSESEERAKSSGAKITLMTVHAAKGLEFDNVFVVGLEEGLFPHSRTLMNKEEIEEERRLMYVAMTRARKKLTLSFARSRLVFGGRTSSFPSRFLSEIPEHLLKRMGKGIEEFMREVEDRRGVDKRNEESRKLDEWGETKRKIVQDWEIEAETKDDFAEIDNW</sequence>
<name>A0A0G1LLA1_9BACT</name>
<accession>A0A0G1LLA1</accession>
<gene>
    <name evidence="14" type="ORF">UW99_C0052G0005</name>
</gene>
<comment type="catalytic activity">
    <reaction evidence="10">
        <text>ATP + H2O = ADP + phosphate + H(+)</text>
        <dbReference type="Rhea" id="RHEA:13065"/>
        <dbReference type="ChEBI" id="CHEBI:15377"/>
        <dbReference type="ChEBI" id="CHEBI:15378"/>
        <dbReference type="ChEBI" id="CHEBI:30616"/>
        <dbReference type="ChEBI" id="CHEBI:43474"/>
        <dbReference type="ChEBI" id="CHEBI:456216"/>
        <dbReference type="EC" id="5.6.2.4"/>
    </reaction>
</comment>
<dbReference type="PATRIC" id="fig|1618394.3.peg.683"/>
<dbReference type="Pfam" id="PF00580">
    <property type="entry name" value="UvrD-helicase"/>
    <property type="match status" value="1"/>
</dbReference>
<keyword evidence="4 11" id="KW-0347">Helicase</keyword>
<dbReference type="CDD" id="cd18807">
    <property type="entry name" value="SF1_C_UvrD"/>
    <property type="match status" value="1"/>
</dbReference>
<dbReference type="InterPro" id="IPR013986">
    <property type="entry name" value="DExx_box_DNA_helicase_dom_sf"/>
</dbReference>